<dbReference type="RefSeq" id="WP_153356966.1">
    <property type="nucleotide sequence ID" value="NZ_JBEBPR010000044.1"/>
</dbReference>
<gene>
    <name evidence="1" type="ORF">GHO28_19695</name>
</gene>
<protein>
    <submittedName>
        <fullName evidence="1">Short-chain dehydrogenase</fullName>
    </submittedName>
</protein>
<proteinExistence type="predicted"/>
<dbReference type="Proteomes" id="UP000466863">
    <property type="component" value="Unassembled WGS sequence"/>
</dbReference>
<evidence type="ECO:0000313" key="1">
    <source>
        <dbReference type="EMBL" id="MQU44713.1"/>
    </source>
</evidence>
<evidence type="ECO:0000313" key="2">
    <source>
        <dbReference type="Proteomes" id="UP000466863"/>
    </source>
</evidence>
<reference evidence="1 2" key="1">
    <citation type="submission" date="2019-10" db="EMBL/GenBank/DDBJ databases">
        <title>Evaluation of single-gene subtyping targets for Pseudomonas.</title>
        <authorList>
            <person name="Reichler S.J."/>
            <person name="Orsi R.H."/>
            <person name="Wiedmann M."/>
            <person name="Martin N.H."/>
            <person name="Murphy S.I."/>
        </authorList>
    </citation>
    <scope>NUCLEOTIDE SEQUENCE [LARGE SCALE GENOMIC DNA]</scope>
    <source>
        <strain evidence="1 2">FSL R10-1876</strain>
    </source>
</reference>
<organism evidence="1 2">
    <name type="scientific">Pseudomonas helleri</name>
    <dbReference type="NCBI Taxonomy" id="1608996"/>
    <lineage>
        <taxon>Bacteria</taxon>
        <taxon>Pseudomonadati</taxon>
        <taxon>Pseudomonadota</taxon>
        <taxon>Gammaproteobacteria</taxon>
        <taxon>Pseudomonadales</taxon>
        <taxon>Pseudomonadaceae</taxon>
        <taxon>Pseudomonas</taxon>
    </lineage>
</organism>
<sequence length="86" mass="9388">MNQYIPLTAIDCLIPSLLIDRQSPPDVLHANAAARILAVTQLFESLNRLDLSAADGVDLKHLTQPCAILLRDGCDLLDVLGQRLQV</sequence>
<dbReference type="AlphaFoldDB" id="A0A6I1WVA6"/>
<accession>A0A6I1WVA6</accession>
<comment type="caution">
    <text evidence="1">The sequence shown here is derived from an EMBL/GenBank/DDBJ whole genome shotgun (WGS) entry which is preliminary data.</text>
</comment>
<dbReference type="EMBL" id="WIVV01000110">
    <property type="protein sequence ID" value="MQU44713.1"/>
    <property type="molecule type" value="Genomic_DNA"/>
</dbReference>
<name>A0A6I1WVA6_9PSED</name>